<feature type="active site" description="Glycyl thioester intermediate" evidence="5">
    <location>
        <position position="737"/>
    </location>
</feature>
<sequence length="769" mass="88901">MKFTQVVFVLIVWDILISTKLEITMNPSWRVNKKVDLGGNTKTKTLNEIMAQIQIDKMEREKETKRRERVEMIQSVIRSWEVQKVLPALFATHFDNFKKTKKPYEYEKSVTAAALCKQLPDIQQCMLLLNYKSKHPLIGKLAWNLLLKGNVTNPRMVLSLVTTFSENPVSPRLYPTFSFLSTVPPKMREELITVLTNYPGDGLLNYLELERNALTLSQDSLTFLSCANLKNNQELIATLLEKDTKPEHVLKYISQSKGDQYNTILLRLFHKKLAPQVDKASFWTHVEIYKKIAKSKTLLHLFLQNFPFPFLSLFEDILNKKETKKEVTELFVALCHDTFCSRLYNSFYDELCPMVKMVLPLLDLKQDESTIQDLHLFVRHTPFPPSLLPILKSVNPSKNSSMSQKLIYIFSKITSNIGYHPVMKIRRDYLIEDTLAQINTCDIRAISIQFVDKFGIEEDGVDGGGLLRDYLLTTLNHCVETLKLFERNSEGILTFGKREKSLVETNEDDLYMMVGRLIGKCLREKVCVDLVFSDDILIGLINPDDNCVNINILESIDHVLAKNLLDLADLDEETLDSLELVFVYDNNLLISDGDKIKVNRENINYYISCVVYHITHLRNLRKLRSMRNGILSVIDEADLMLLFPDELQYWISGKSSVIDVNDWRQNTVYHNKEEDSIEVRWFWEMVEEMTEEERVLLLQFSTSLIKPPFFGFGSLEPKFAVYFTEESGDRLPTSSTCAYMLKLPKYKSKQQMHDQVIKAITSNSGFGLK</sequence>
<dbReference type="RefSeq" id="XP_004255243.1">
    <property type="nucleotide sequence ID" value="XM_004255195.1"/>
</dbReference>
<accession>A0A0A1U344</accession>
<name>A0A0A1U344_ENTIV</name>
<dbReference type="GO" id="GO:0000209">
    <property type="term" value="P:protein polyubiquitination"/>
    <property type="evidence" value="ECO:0007669"/>
    <property type="project" value="InterPro"/>
</dbReference>
<keyword evidence="9" id="KW-1185">Reference proteome</keyword>
<dbReference type="SUPFAM" id="SSF56204">
    <property type="entry name" value="Hect, E3 ligase catalytic domain"/>
    <property type="match status" value="1"/>
</dbReference>
<protein>
    <recommendedName>
        <fullName evidence="2">HECT-type E3 ubiquitin transferase</fullName>
        <ecNumber evidence="2">2.3.2.26</ecNumber>
    </recommendedName>
</protein>
<dbReference type="Gene3D" id="3.30.2160.10">
    <property type="entry name" value="Hect, E3 ligase catalytic domain"/>
    <property type="match status" value="1"/>
</dbReference>
<dbReference type="PANTHER" id="PTHR45700:SF2">
    <property type="entry name" value="UBIQUITIN-PROTEIN LIGASE E3C"/>
    <property type="match status" value="1"/>
</dbReference>
<dbReference type="VEuPathDB" id="AmoebaDB:EIN_230650"/>
<feature type="signal peptide" evidence="6">
    <location>
        <begin position="1"/>
        <end position="18"/>
    </location>
</feature>
<dbReference type="GO" id="GO:0006511">
    <property type="term" value="P:ubiquitin-dependent protein catabolic process"/>
    <property type="evidence" value="ECO:0007669"/>
    <property type="project" value="TreeGrafter"/>
</dbReference>
<dbReference type="GO" id="GO:0061630">
    <property type="term" value="F:ubiquitin protein ligase activity"/>
    <property type="evidence" value="ECO:0007669"/>
    <property type="project" value="UniProtKB-EC"/>
</dbReference>
<feature type="domain" description="HECT" evidence="7">
    <location>
        <begin position="439"/>
        <end position="769"/>
    </location>
</feature>
<keyword evidence="4 5" id="KW-0833">Ubl conjugation pathway</keyword>
<keyword evidence="3" id="KW-0808">Transferase</keyword>
<evidence type="ECO:0000256" key="4">
    <source>
        <dbReference type="ARBA" id="ARBA00022786"/>
    </source>
</evidence>
<evidence type="ECO:0000256" key="3">
    <source>
        <dbReference type="ARBA" id="ARBA00022679"/>
    </source>
</evidence>
<dbReference type="OMA" id="NAIQIKF"/>
<dbReference type="EC" id="2.3.2.26" evidence="2"/>
<gene>
    <name evidence="8" type="ORF">EIN_230650</name>
</gene>
<dbReference type="EMBL" id="KB206756">
    <property type="protein sequence ID" value="ELP88472.1"/>
    <property type="molecule type" value="Genomic_DNA"/>
</dbReference>
<evidence type="ECO:0000313" key="9">
    <source>
        <dbReference type="Proteomes" id="UP000014680"/>
    </source>
</evidence>
<evidence type="ECO:0000256" key="2">
    <source>
        <dbReference type="ARBA" id="ARBA00012485"/>
    </source>
</evidence>
<dbReference type="AlphaFoldDB" id="A0A0A1U344"/>
<feature type="chain" id="PRO_5001980498" description="HECT-type E3 ubiquitin transferase" evidence="6">
    <location>
        <begin position="19"/>
        <end position="769"/>
    </location>
</feature>
<evidence type="ECO:0000256" key="1">
    <source>
        <dbReference type="ARBA" id="ARBA00000885"/>
    </source>
</evidence>
<dbReference type="OrthoDB" id="8068875at2759"/>
<organism evidence="8 9">
    <name type="scientific">Entamoeba invadens IP1</name>
    <dbReference type="NCBI Taxonomy" id="370355"/>
    <lineage>
        <taxon>Eukaryota</taxon>
        <taxon>Amoebozoa</taxon>
        <taxon>Evosea</taxon>
        <taxon>Archamoebae</taxon>
        <taxon>Mastigamoebida</taxon>
        <taxon>Entamoebidae</taxon>
        <taxon>Entamoeba</taxon>
    </lineage>
</organism>
<evidence type="ECO:0000256" key="5">
    <source>
        <dbReference type="PROSITE-ProRule" id="PRU00104"/>
    </source>
</evidence>
<dbReference type="InterPro" id="IPR000569">
    <property type="entry name" value="HECT_dom"/>
</dbReference>
<dbReference type="Proteomes" id="UP000014680">
    <property type="component" value="Unassembled WGS sequence"/>
</dbReference>
<keyword evidence="6" id="KW-0732">Signal</keyword>
<dbReference type="GeneID" id="14887154"/>
<keyword evidence="8" id="KW-0436">Ligase</keyword>
<dbReference type="InterPro" id="IPR035983">
    <property type="entry name" value="Hect_E3_ubiquitin_ligase"/>
</dbReference>
<dbReference type="Pfam" id="PF00632">
    <property type="entry name" value="HECT"/>
    <property type="match status" value="1"/>
</dbReference>
<dbReference type="Gene3D" id="3.90.1750.10">
    <property type="entry name" value="Hect, E3 ligase catalytic domains"/>
    <property type="match status" value="1"/>
</dbReference>
<dbReference type="PANTHER" id="PTHR45700">
    <property type="entry name" value="UBIQUITIN-PROTEIN LIGASE E3C"/>
    <property type="match status" value="1"/>
</dbReference>
<evidence type="ECO:0000256" key="6">
    <source>
        <dbReference type="SAM" id="SignalP"/>
    </source>
</evidence>
<proteinExistence type="predicted"/>
<dbReference type="SMART" id="SM00119">
    <property type="entry name" value="HECTc"/>
    <property type="match status" value="1"/>
</dbReference>
<reference evidence="8 9" key="1">
    <citation type="submission" date="2012-10" db="EMBL/GenBank/DDBJ databases">
        <authorList>
            <person name="Zafar N."/>
            <person name="Inman J."/>
            <person name="Hall N."/>
            <person name="Lorenzi H."/>
            <person name="Caler E."/>
        </authorList>
    </citation>
    <scope>NUCLEOTIDE SEQUENCE [LARGE SCALE GENOMIC DNA]</scope>
    <source>
        <strain evidence="8 9">IP1</strain>
    </source>
</reference>
<dbReference type="GO" id="GO:0016874">
    <property type="term" value="F:ligase activity"/>
    <property type="evidence" value="ECO:0007669"/>
    <property type="project" value="UniProtKB-KW"/>
</dbReference>
<dbReference type="KEGG" id="eiv:EIN_230650"/>
<evidence type="ECO:0000259" key="7">
    <source>
        <dbReference type="PROSITE" id="PS50237"/>
    </source>
</evidence>
<evidence type="ECO:0000313" key="8">
    <source>
        <dbReference type="EMBL" id="ELP88472.1"/>
    </source>
</evidence>
<dbReference type="Gene3D" id="3.30.2410.10">
    <property type="entry name" value="Hect, E3 ligase catalytic domain"/>
    <property type="match status" value="1"/>
</dbReference>
<comment type="catalytic activity">
    <reaction evidence="1">
        <text>S-ubiquitinyl-[E2 ubiquitin-conjugating enzyme]-L-cysteine + [acceptor protein]-L-lysine = [E2 ubiquitin-conjugating enzyme]-L-cysteine + N(6)-ubiquitinyl-[acceptor protein]-L-lysine.</text>
        <dbReference type="EC" id="2.3.2.26"/>
    </reaction>
</comment>
<dbReference type="PROSITE" id="PS50237">
    <property type="entry name" value="HECT"/>
    <property type="match status" value="1"/>
</dbReference>
<dbReference type="InterPro" id="IPR044611">
    <property type="entry name" value="E3A/B/C-like"/>
</dbReference>